<comment type="caution">
    <text evidence="2">The sequence shown here is derived from an EMBL/GenBank/DDBJ whole genome shotgun (WGS) entry which is preliminary data.</text>
</comment>
<dbReference type="EMBL" id="PNQX01000002">
    <property type="protein sequence ID" value="PMQ19427.1"/>
    <property type="molecule type" value="Genomic_DNA"/>
</dbReference>
<reference evidence="2 3" key="1">
    <citation type="journal article" date="2017" name="Elife">
        <title>Extensive horizontal gene transfer in cheese-associated bacteria.</title>
        <authorList>
            <person name="Bonham K.S."/>
            <person name="Wolfe B.E."/>
            <person name="Dutton R.J."/>
        </authorList>
    </citation>
    <scope>NUCLEOTIDE SEQUENCE [LARGE SCALE GENOMIC DNA]</scope>
    <source>
        <strain evidence="2 3">JB182</strain>
    </source>
</reference>
<dbReference type="AlphaFoldDB" id="A0A2N7RZX5"/>
<sequence length="63" mass="6377">MAAFTLAASGCVSASQGVAGYPSAGTVSPTSSSPEQDAEVPQRPAVLSEKSEEGLQGAMEYWV</sequence>
<feature type="region of interest" description="Disordered" evidence="1">
    <location>
        <begin position="15"/>
        <end position="63"/>
    </location>
</feature>
<feature type="compositionally biased region" description="Polar residues" evidence="1">
    <location>
        <begin position="25"/>
        <end position="35"/>
    </location>
</feature>
<proteinExistence type="predicted"/>
<accession>A0A2N7RZX5</accession>
<protein>
    <submittedName>
        <fullName evidence="2">Uncharacterized protein</fullName>
    </submittedName>
</protein>
<dbReference type="Proteomes" id="UP000235739">
    <property type="component" value="Unassembled WGS sequence"/>
</dbReference>
<evidence type="ECO:0000256" key="1">
    <source>
        <dbReference type="SAM" id="MobiDB-lite"/>
    </source>
</evidence>
<organism evidence="2 3">
    <name type="scientific">Glutamicibacter arilaitensis</name>
    <dbReference type="NCBI Taxonomy" id="256701"/>
    <lineage>
        <taxon>Bacteria</taxon>
        <taxon>Bacillati</taxon>
        <taxon>Actinomycetota</taxon>
        <taxon>Actinomycetes</taxon>
        <taxon>Micrococcales</taxon>
        <taxon>Micrococcaceae</taxon>
        <taxon>Glutamicibacter</taxon>
    </lineage>
</organism>
<evidence type="ECO:0000313" key="3">
    <source>
        <dbReference type="Proteomes" id="UP000235739"/>
    </source>
</evidence>
<gene>
    <name evidence="2" type="ORF">CIK84_12100</name>
</gene>
<name>A0A2N7RZX5_9MICC</name>
<evidence type="ECO:0000313" key="2">
    <source>
        <dbReference type="EMBL" id="PMQ19427.1"/>
    </source>
</evidence>